<evidence type="ECO:0000256" key="3">
    <source>
        <dbReference type="ARBA" id="ARBA00023125"/>
    </source>
</evidence>
<proteinExistence type="inferred from homology"/>
<dbReference type="InterPro" id="IPR000847">
    <property type="entry name" value="LysR_HTH_N"/>
</dbReference>
<dbReference type="PANTHER" id="PTHR30293:SF2">
    <property type="entry name" value="TRANSCRIPTIONAL ACTIVATOR PROTEIN NHAR"/>
    <property type="match status" value="1"/>
</dbReference>
<feature type="domain" description="HTH lysR-type" evidence="6">
    <location>
        <begin position="1"/>
        <end position="58"/>
    </location>
</feature>
<dbReference type="InterPro" id="IPR036388">
    <property type="entry name" value="WH-like_DNA-bd_sf"/>
</dbReference>
<dbReference type="Gene3D" id="3.40.190.290">
    <property type="match status" value="1"/>
</dbReference>
<dbReference type="PROSITE" id="PS50931">
    <property type="entry name" value="HTH_LYSR"/>
    <property type="match status" value="1"/>
</dbReference>
<dbReference type="AlphaFoldDB" id="A0A974SSI0"/>
<organism evidence="7 8">
    <name type="scientific">Azospira restricta</name>
    <dbReference type="NCBI Taxonomy" id="404405"/>
    <lineage>
        <taxon>Bacteria</taxon>
        <taxon>Pseudomonadati</taxon>
        <taxon>Pseudomonadota</taxon>
        <taxon>Betaproteobacteria</taxon>
        <taxon>Rhodocyclales</taxon>
        <taxon>Rhodocyclaceae</taxon>
        <taxon>Azospira</taxon>
    </lineage>
</organism>
<dbReference type="SUPFAM" id="SSF53850">
    <property type="entry name" value="Periplasmic binding protein-like II"/>
    <property type="match status" value="1"/>
</dbReference>
<keyword evidence="4" id="KW-0010">Activator</keyword>
<dbReference type="PANTHER" id="PTHR30293">
    <property type="entry name" value="TRANSCRIPTIONAL REGULATORY PROTEIN NAC-RELATED"/>
    <property type="match status" value="1"/>
</dbReference>
<evidence type="ECO:0000256" key="4">
    <source>
        <dbReference type="ARBA" id="ARBA00023159"/>
    </source>
</evidence>
<dbReference type="InterPro" id="IPR005119">
    <property type="entry name" value="LysR_subst-bd"/>
</dbReference>
<comment type="similarity">
    <text evidence="1">Belongs to the LysR transcriptional regulatory family.</text>
</comment>
<evidence type="ECO:0000313" key="7">
    <source>
        <dbReference type="EMBL" id="QRJ65666.1"/>
    </source>
</evidence>
<protein>
    <submittedName>
        <fullName evidence="7">Transcriptional activator NhaR</fullName>
    </submittedName>
</protein>
<dbReference type="InterPro" id="IPR036390">
    <property type="entry name" value="WH_DNA-bd_sf"/>
</dbReference>
<dbReference type="GO" id="GO:0003700">
    <property type="term" value="F:DNA-binding transcription factor activity"/>
    <property type="evidence" value="ECO:0007669"/>
    <property type="project" value="InterPro"/>
</dbReference>
<evidence type="ECO:0000259" key="6">
    <source>
        <dbReference type="PROSITE" id="PS50931"/>
    </source>
</evidence>
<dbReference type="Pfam" id="PF03466">
    <property type="entry name" value="LysR_substrate"/>
    <property type="match status" value="1"/>
</dbReference>
<dbReference type="Pfam" id="PF00126">
    <property type="entry name" value="HTH_1"/>
    <property type="match status" value="1"/>
</dbReference>
<evidence type="ECO:0000256" key="1">
    <source>
        <dbReference type="ARBA" id="ARBA00009437"/>
    </source>
</evidence>
<accession>A0A974SSI0</accession>
<dbReference type="SUPFAM" id="SSF46785">
    <property type="entry name" value="Winged helix' DNA-binding domain"/>
    <property type="match status" value="1"/>
</dbReference>
<dbReference type="GO" id="GO:0003677">
    <property type="term" value="F:DNA binding"/>
    <property type="evidence" value="ECO:0007669"/>
    <property type="project" value="UniProtKB-KW"/>
</dbReference>
<evidence type="ECO:0000313" key="8">
    <source>
        <dbReference type="Proteomes" id="UP000663444"/>
    </source>
</evidence>
<keyword evidence="3" id="KW-0238">DNA-binding</keyword>
<sequence>MNYKHLHYFWVVAKEGGVSRAADKLGVAAQTISGQLAMLERSLGVALLAPAGRGLTLTEAGRTALSYADRIFSLGEQMLEALEANAGAGALRLTVGILDALPKLAAHRLLQPVMALGKPLRLVCYEGELDELMSDLALHRLDVVLSDRPVASSGSLRVFSHALGEYAVSFYAAPALAAQYAPRFPASLAGAPLLLPTRTNALRGRLEHWFEANELRPTIVGEFEDAALMDTFGRHGLGLFPALSMLGPEIAAQFGALPVGELDGVREQVFAISGERRIRHPGVEAMLRGGEASPRQ</sequence>
<evidence type="ECO:0000256" key="2">
    <source>
        <dbReference type="ARBA" id="ARBA00023015"/>
    </source>
</evidence>
<gene>
    <name evidence="7" type="primary">nhaR</name>
    <name evidence="7" type="ORF">IWH25_07620</name>
</gene>
<dbReference type="Gene3D" id="1.10.10.10">
    <property type="entry name" value="Winged helix-like DNA-binding domain superfamily/Winged helix DNA-binding domain"/>
    <property type="match status" value="1"/>
</dbReference>
<keyword evidence="5" id="KW-0804">Transcription</keyword>
<keyword evidence="8" id="KW-1185">Reference proteome</keyword>
<keyword evidence="2" id="KW-0805">Transcription regulation</keyword>
<dbReference type="Proteomes" id="UP000663444">
    <property type="component" value="Chromosome"/>
</dbReference>
<dbReference type="NCBIfam" id="NF008284">
    <property type="entry name" value="PRK11062.1"/>
    <property type="match status" value="1"/>
</dbReference>
<reference evidence="7" key="1">
    <citation type="submission" date="2020-11" db="EMBL/GenBank/DDBJ databases">
        <title>Azospira restricta DSM 18626 genome sequence.</title>
        <authorList>
            <person name="Moe W.M."/>
        </authorList>
    </citation>
    <scope>NUCLEOTIDE SEQUENCE</scope>
    <source>
        <strain evidence="7">DSM 18626</strain>
    </source>
</reference>
<name>A0A974SSI0_9RHOO</name>
<dbReference type="GO" id="GO:2000142">
    <property type="term" value="P:regulation of DNA-templated transcription initiation"/>
    <property type="evidence" value="ECO:0007669"/>
    <property type="project" value="TreeGrafter"/>
</dbReference>
<dbReference type="KEGG" id="ares:IWH25_07620"/>
<evidence type="ECO:0000256" key="5">
    <source>
        <dbReference type="ARBA" id="ARBA00023163"/>
    </source>
</evidence>
<dbReference type="EMBL" id="CP064781">
    <property type="protein sequence ID" value="QRJ65666.1"/>
    <property type="molecule type" value="Genomic_DNA"/>
</dbReference>